<sequence length="2773" mass="313469">MASTIPVVFVLGCPGSGKTTLSDLLTRDFPVKHISVGNLLRRIKNDTTHPQSGVIAPILNKQELINGNLLIPIIRSELERIETLEPEGRAVLVDGFPRSLAQLKIFEAEFESPMLVLLFNCQAEIAKERYLTRNLEGRQRDNATMFKKRHEDTTARSLSHFQDYSPNLHLPAIVSATGAIQVTLDVLQISGDGLVISEEKLNDAFSKLKGDGDFIPLHISAQNAGILISNSNGRVIFETFELSPRNKDVMSTKGRLRRSFPGSALSIPSAVFEKAEFQRTLASALASMSWEAVTGTQPKTKKAGQEHDEKRDTTHPKMVTEFLVTFLLAHGGSQVSSIVIGKNTREDVVYKDALIPWRRSPWWLFVRVTVQLVLNRLITNEGDAKDLYKHFMIFFMASAARVCDEDFIESDLLSVINFKLNRRVVKCGSVSPRLRRYVDQSMKQINATLQKRWSSIQRKQIRLLPLAALPELDFQRDSKASLEELDVFIVGISQRQRMSARNMFSPSHAVSIFGDPTKLPHLSFRSNEEHDARELVALEQWVAIHLSAWLKIHKLEGTTSRSLRVLMETYYAQASSIYNGNPESASIMILTLLDLWIACDASTVEACPLLADYDHGLSHEMLQNLVLPFKDQLERLDRAERYLISRRKSSTKASVDVFDAFGSPSSFAVRYFQQSTRHQELMRRIKSEAEQKRQQKRAEFRALNQYHNDLVSQFESLSCNFHRVYDSYTGNCSDVHSHDCHKCNLRTQAKGLSIQVYEWPLPSNDLNANSVVFELLVPDPFDNWRDATALIALDVLQMKYTTEKRPQYQFTLQGYAGLSNFKAPLGTTRRIKLLSETKSHSVSHYKTRTISTSHEDDVCLNNGMKWQYFDERQGCFTRGFMETSRLAERCTYPFPNNSPLRQFIFRPPDAPSGPPPNTVIATQHLCPNHMSTEEYKALCTIPLGFRIQWQNILVQLNAPLVDFMKVETEVFFLQCAGQVGPRETDTALRASHRILEHPVFGEKLINGLEASAYGLEKNWFATSALGMFTFLTTHLLSVSPFEDIKRRCCKLLEHIRRVTLEWTDGLRGKVQMSLDNETRNKFRTRAGLAALVCADTLYVDDDLLAEAMQDSDTSTDFLECCIIVKESQGLLEQFGSSASLMYARWKRLCQRTSAILAEQIVMRTSNTLDRAIKRSWNAYKEEGEWRELSADHPNWLIKEIGAHDHEQAIQVQFDLLSGELLVNGVPLNRLPGEYERHSMYQKLFGRTAIEVMPSTLPGMQFSSKREYSGWTIHFGLSDSHSRAHDLLIRASKNGEEFELIPPRVFHLNFPSPLVNGQVHWYSLNRNAVEFRTAYEPWKSSPDNWELHAAGKRWQLRRNDQVVVDQMSETGKTLGNIFSSLELPSWVQAFYAASLEAVDIELPRMHLGFKVVKGEATVRSKEFRGMSIDDDQITGALVGLKSKLIINDKTAGNKRIIIIPAGEELHKRVAGHTEVHISPNTVTKAYAYGIDDLLGRLVDNGTKHSKLFLAYLHALTTFCLPDPLTDRTGTEEALEILNSAALKSFDQFSCQDISILMNLASLTPRRHYYPKHEKVMQTVEWSTNLGFGAQHGSFLTSVQGIFNRVERSQFFYPDSSIELPQLPEVHNWLLERDDIRSSAFRVSGYGAESFTDQHDGVQLSLKAKTSFEKAYIEKLEQSSRSLEAHSHTVATNGIAHQDCLPILMKHYVDCKCRVEEIIRPLTASARGITAGDIKYQSVPNLYQLPRISPVFFLQQLRRKQWSRLSAAWKKCLVQYALALIHLQQATRLLGLVDNKPKLVEELQNTGHTNWDPYQDPESLLLEVGSNIMIREVQAEIAAEMRKPTTGGNTVMQLNMGEGKSSVIVPMVAGSLAEDGTLVRVIVGRPQAKQMLDMLVSQLGGLPDRPIFHAPISRAIKLGTAEAEAIYGIYEDCMREGGVLLVQPEHILSFKLMAIERANAHQDDVSSLLFRSQEFLDRSSRDIVDESDENFDVKLELVYPIGTQRPIDHSPARWDCIQGVLGIFKDCLPRLEQHYPGSLQTCRGQEGCSAGSFPRTRLLRDDIKQAVVEQVAEIIVKEGMAGFPMANRSMKMKKAILTYLTKSKLTEAEIAQTCKENEWTKTAKTTLFLLRGLLAGGVLAFALSQKRWRVDYGLCLDRTPQTRLAVPFTAKDKPSPRSEFSHPEVVLLLTMLSYYYGGLRDEELYSAFSRLQCSDQASTEYQSWVRDADGLPDAFHQLAGVNVEDGDQCTRSIFPRLRFAKSVIDFYLAHVVFPVEMKEFPKKLSASGWDIAEVKKHVTTGFSGTNDSRVTLPLSVQQLDLDKQKHTNALVMEHLLQPENVVQKIPEGKGGGIDASTFLSMVVGIEPEVRVILDVGAQIIEIGNRDAAGKWLEMLPSDDRTQAAVFFDESDHLCVLDRKGKIDLLGSSPFATRLDVCLVFLDEAHTRGTDLKLPQDYRAAVTLGAKLTKDRLVQACMRMRQLGKGQSVVFCMPDEIRAKIRQFSSKETDDAIEVADVLQWAISETWMGAKQNMGLWTVQGKRFKWQKKLWDSFREGGGSSMPSEDASMFLEAEGLTVKERHCARNSNTRQDSKKRASEEFDEIDRRLREFGTDHDLEANFQEQQERELAPEAEEEKQVEKPEPAKPLVHVLHRDVLEFVASGKLSLDSEAYKPAFKALSYTSAALKQDCTSICDDLYVTADFASTVEMWRNSALMDSYQRPVQWVLTRYTSTTLGRIDLIMIISPFEAQKIRSHVIASPCLETFNDQNQEKLREC</sequence>
<proteinExistence type="predicted"/>
<name>A0ACC0UPX3_9HYPO</name>
<reference evidence="1" key="1">
    <citation type="submission" date="2022-10" db="EMBL/GenBank/DDBJ databases">
        <title>Complete Genome of Trichothecium roseum strain YXFP-22015, a Plant Pathogen Isolated from Citrus.</title>
        <authorList>
            <person name="Wang Y."/>
            <person name="Zhu L."/>
        </authorList>
    </citation>
    <scope>NUCLEOTIDE SEQUENCE</scope>
    <source>
        <strain evidence="1">YXFP-22015</strain>
    </source>
</reference>
<dbReference type="EMBL" id="CM047948">
    <property type="protein sequence ID" value="KAI9896164.1"/>
    <property type="molecule type" value="Genomic_DNA"/>
</dbReference>
<evidence type="ECO:0000313" key="2">
    <source>
        <dbReference type="Proteomes" id="UP001163324"/>
    </source>
</evidence>
<keyword evidence="2" id="KW-1185">Reference proteome</keyword>
<accession>A0ACC0UPX3</accession>
<protein>
    <submittedName>
        <fullName evidence="1">Uncharacterized protein</fullName>
    </submittedName>
</protein>
<dbReference type="Proteomes" id="UP001163324">
    <property type="component" value="Chromosome 9"/>
</dbReference>
<evidence type="ECO:0000313" key="1">
    <source>
        <dbReference type="EMBL" id="KAI9896164.1"/>
    </source>
</evidence>
<gene>
    <name evidence="1" type="ORF">N3K66_008336</name>
</gene>
<comment type="caution">
    <text evidence="1">The sequence shown here is derived from an EMBL/GenBank/DDBJ whole genome shotgun (WGS) entry which is preliminary data.</text>
</comment>
<organism evidence="1 2">
    <name type="scientific">Trichothecium roseum</name>
    <dbReference type="NCBI Taxonomy" id="47278"/>
    <lineage>
        <taxon>Eukaryota</taxon>
        <taxon>Fungi</taxon>
        <taxon>Dikarya</taxon>
        <taxon>Ascomycota</taxon>
        <taxon>Pezizomycotina</taxon>
        <taxon>Sordariomycetes</taxon>
        <taxon>Hypocreomycetidae</taxon>
        <taxon>Hypocreales</taxon>
        <taxon>Hypocreales incertae sedis</taxon>
        <taxon>Trichothecium</taxon>
    </lineage>
</organism>